<sequence>MSQPTPLNPVEQDALVKQIGLALMKAAPQDWEQVRAYYRAAGRYFELSAEVTDQDGQSRAWTAPADIASLFARLRAGMYREGRGTWFNARYQLDKPSSYNLDFDRDEPQWQNPPPLMAYTDEMRFFPRTDDNVPEWLAGRLQAPAPPRPPMPPQNGMAAPNGPGPQPGRLRTARIFDGPGPDGRPTVNRPPLDPAEVGKVLDYLEAAPVVMTAQGMDSDRLAHENPESIPFAFHTDGTWIWPAAVIFYLARYGVPPEPDLVQHIRGVNFLAPEVDEPTRGQAVALLSTMVPNGRPVPAQQPPATQMMSVPEPPAPEPEPEPLVVEQHVEPEPEPLVVEQHIEPEPEPEQLGGASIDLLRNLLDELNVPSSVYRIGEPSPNTWYLERVEDGWQVGWYEHGFSTPMLFDDDNDAAAFLLGKLLLNRPVPVDEPQHAEPEPEPEPVDVAPIHVQQLSDLDLPPLDLPSRPDPLDLPPRSQPEPELDLPVRAQHEQPLDLPVRPEPVDLPSRNQHEPLDLPVRAQHEQAMEPPAGPPMDLPSRPEPMDVPARALQEPQADAPPLDLPPRDLPPRGDQATRMEPGLPPMTPPRPMPAQPPLGQPVPPGQPPLGGDRPPLPPMAGQNQPPMTPPNGQPQNAQNGQAQRGDDWPIQPLRGEPPLTLFRGKRVIELPQGVEVDRFGQPDGNLTYAGGTPFPLRSLVPEWVGRPYHVYRLQQPVQALAGVAVPWFGQPGGGTAYLLPKSIDELLADGTLVEVRQGTPPPTGQ</sequence>
<dbReference type="Proteomes" id="UP001589810">
    <property type="component" value="Unassembled WGS sequence"/>
</dbReference>
<dbReference type="SUPFAM" id="SSF160424">
    <property type="entry name" value="BH3703-like"/>
    <property type="match status" value="1"/>
</dbReference>
<evidence type="ECO:0000256" key="1">
    <source>
        <dbReference type="SAM" id="MobiDB-lite"/>
    </source>
</evidence>
<feature type="region of interest" description="Disordered" evidence="1">
    <location>
        <begin position="144"/>
        <end position="191"/>
    </location>
</feature>
<accession>A0ABV6MWF8</accession>
<dbReference type="PANTHER" id="PTHR42059">
    <property type="entry name" value="TNT DOMAIN-CONTAINING PROTEIN"/>
    <property type="match status" value="1"/>
</dbReference>
<feature type="compositionally biased region" description="Pro residues" evidence="1">
    <location>
        <begin position="580"/>
        <end position="605"/>
    </location>
</feature>
<gene>
    <name evidence="3" type="ORF">ACFFH7_23150</name>
</gene>
<feature type="compositionally biased region" description="Low complexity" evidence="1">
    <location>
        <begin position="631"/>
        <end position="641"/>
    </location>
</feature>
<dbReference type="InterPro" id="IPR036170">
    <property type="entry name" value="YezG-like_sf"/>
</dbReference>
<organism evidence="3 4">
    <name type="scientific">Kutzneria chonburiensis</name>
    <dbReference type="NCBI Taxonomy" id="1483604"/>
    <lineage>
        <taxon>Bacteria</taxon>
        <taxon>Bacillati</taxon>
        <taxon>Actinomycetota</taxon>
        <taxon>Actinomycetes</taxon>
        <taxon>Pseudonocardiales</taxon>
        <taxon>Pseudonocardiaceae</taxon>
        <taxon>Kutzneria</taxon>
    </lineage>
</organism>
<reference evidence="3 4" key="1">
    <citation type="submission" date="2024-09" db="EMBL/GenBank/DDBJ databases">
        <authorList>
            <person name="Sun Q."/>
            <person name="Mori K."/>
        </authorList>
    </citation>
    <scope>NUCLEOTIDE SEQUENCE [LARGE SCALE GENOMIC DNA]</scope>
    <source>
        <strain evidence="3 4">TBRC 1432</strain>
    </source>
</reference>
<feature type="domain" description="TNT" evidence="2">
    <location>
        <begin position="667"/>
        <end position="753"/>
    </location>
</feature>
<comment type="caution">
    <text evidence="3">The sequence shown here is derived from an EMBL/GenBank/DDBJ whole genome shotgun (WGS) entry which is preliminary data.</text>
</comment>
<evidence type="ECO:0000313" key="4">
    <source>
        <dbReference type="Proteomes" id="UP001589810"/>
    </source>
</evidence>
<evidence type="ECO:0000259" key="2">
    <source>
        <dbReference type="Pfam" id="PF14021"/>
    </source>
</evidence>
<keyword evidence="4" id="KW-1185">Reference proteome</keyword>
<proteinExistence type="predicted"/>
<feature type="region of interest" description="Disordered" evidence="1">
    <location>
        <begin position="292"/>
        <end position="320"/>
    </location>
</feature>
<protein>
    <submittedName>
        <fullName evidence="3">TNT domain-containing protein</fullName>
    </submittedName>
</protein>
<feature type="compositionally biased region" description="Basic and acidic residues" evidence="1">
    <location>
        <begin position="509"/>
        <end position="525"/>
    </location>
</feature>
<evidence type="ECO:0000313" key="3">
    <source>
        <dbReference type="EMBL" id="MFC0544422.1"/>
    </source>
</evidence>
<dbReference type="Pfam" id="PF14021">
    <property type="entry name" value="TNT"/>
    <property type="match status" value="1"/>
</dbReference>
<feature type="region of interest" description="Disordered" evidence="1">
    <location>
        <begin position="456"/>
        <end position="656"/>
    </location>
</feature>
<name>A0ABV6MWF8_9PSEU</name>
<feature type="compositionally biased region" description="Pro residues" evidence="1">
    <location>
        <begin position="466"/>
        <end position="477"/>
    </location>
</feature>
<dbReference type="RefSeq" id="WP_273935911.1">
    <property type="nucleotide sequence ID" value="NZ_CP097263.1"/>
</dbReference>
<feature type="compositionally biased region" description="Basic and acidic residues" evidence="1">
    <location>
        <begin position="563"/>
        <end position="575"/>
    </location>
</feature>
<feature type="compositionally biased region" description="Pro residues" evidence="1">
    <location>
        <begin position="144"/>
        <end position="153"/>
    </location>
</feature>
<dbReference type="InterPro" id="IPR025331">
    <property type="entry name" value="TNT"/>
</dbReference>
<dbReference type="PANTHER" id="PTHR42059:SF1">
    <property type="entry name" value="TNT DOMAIN-CONTAINING PROTEIN"/>
    <property type="match status" value="1"/>
</dbReference>
<dbReference type="InterPro" id="IPR053024">
    <property type="entry name" value="Fungal_surface_NADase"/>
</dbReference>
<dbReference type="EMBL" id="JBHLUD010000007">
    <property type="protein sequence ID" value="MFC0544422.1"/>
    <property type="molecule type" value="Genomic_DNA"/>
</dbReference>